<evidence type="ECO:0000259" key="7">
    <source>
        <dbReference type="Pfam" id="PF01628"/>
    </source>
</evidence>
<dbReference type="Gene3D" id="3.30.450.40">
    <property type="match status" value="1"/>
</dbReference>
<comment type="similarity">
    <text evidence="5">Belongs to the HrcA family.</text>
</comment>
<feature type="coiled-coil region" evidence="6">
    <location>
        <begin position="192"/>
        <end position="222"/>
    </location>
</feature>
<evidence type="ECO:0000256" key="2">
    <source>
        <dbReference type="ARBA" id="ARBA00023015"/>
    </source>
</evidence>
<dbReference type="AlphaFoldDB" id="A0A3D5QAB3"/>
<dbReference type="Gene3D" id="3.30.390.60">
    <property type="entry name" value="Heat-inducible transcription repressor hrca homolog, domain 3"/>
    <property type="match status" value="1"/>
</dbReference>
<dbReference type="InterPro" id="IPR029016">
    <property type="entry name" value="GAF-like_dom_sf"/>
</dbReference>
<dbReference type="EMBL" id="DPPF01000066">
    <property type="protein sequence ID" value="HCW92658.1"/>
    <property type="molecule type" value="Genomic_DNA"/>
</dbReference>
<dbReference type="SUPFAM" id="SSF46785">
    <property type="entry name" value="Winged helix' DNA-binding domain"/>
    <property type="match status" value="1"/>
</dbReference>
<dbReference type="Gene3D" id="1.10.10.10">
    <property type="entry name" value="Winged helix-like DNA-binding domain superfamily/Winged helix DNA-binding domain"/>
    <property type="match status" value="1"/>
</dbReference>
<evidence type="ECO:0000256" key="4">
    <source>
        <dbReference type="ARBA" id="ARBA00023163"/>
    </source>
</evidence>
<dbReference type="InterPro" id="IPR023120">
    <property type="entry name" value="WHTH_transcript_rep_HrcA_IDD"/>
</dbReference>
<dbReference type="PANTHER" id="PTHR34824:SF1">
    <property type="entry name" value="HEAT-INDUCIBLE TRANSCRIPTION REPRESSOR HRCA"/>
    <property type="match status" value="1"/>
</dbReference>
<comment type="caution">
    <text evidence="8">The sequence shown here is derived from an EMBL/GenBank/DDBJ whole genome shotgun (WGS) entry which is preliminary data.</text>
</comment>
<sequence length="349" mass="39684">MNIKLSDREETVLRVIVDEYINSSQPVGSRYVSKTGFLSLSPASIRNIMSELEDKGFIIQPHTSSGRVPTDTGFKYYIDKFIAISSNDIRELENEFQDLNAVNVRSMFDSISRKLGDLTHSIGFVISPKLNTMYLKHIEFIRLNSDTVLTVIVTKSGIVHNMLMNINESIKDNDLVRVANYLNEKFKDKTLLEVKEQLVNEMRDKKDKVNELTEKVMQVSQNLFNDADFGSEIILHGTSNIIGQPEFKDTEKLKDFLRAFEEKHFAYQILERCMRENGVKIFIGSDLGSDSVEELGLVTKPYLRDDKTIGTLGVIGPKRMKYPEVIPIVDFTAEIITNLLKKLGGSNEK</sequence>
<gene>
    <name evidence="5 8" type="primary">hrcA</name>
    <name evidence="8" type="ORF">DHM44_03145</name>
</gene>
<dbReference type="GO" id="GO:0003677">
    <property type="term" value="F:DNA binding"/>
    <property type="evidence" value="ECO:0007669"/>
    <property type="project" value="InterPro"/>
</dbReference>
<evidence type="ECO:0000256" key="5">
    <source>
        <dbReference type="HAMAP-Rule" id="MF_00081"/>
    </source>
</evidence>
<keyword evidence="4 5" id="KW-0804">Transcription</keyword>
<dbReference type="PANTHER" id="PTHR34824">
    <property type="entry name" value="HEAT-INDUCIBLE TRANSCRIPTION REPRESSOR HRCA"/>
    <property type="match status" value="1"/>
</dbReference>
<dbReference type="InterPro" id="IPR002571">
    <property type="entry name" value="HrcA"/>
</dbReference>
<evidence type="ECO:0000256" key="6">
    <source>
        <dbReference type="SAM" id="Coils"/>
    </source>
</evidence>
<dbReference type="InterPro" id="IPR021153">
    <property type="entry name" value="HrcA_C"/>
</dbReference>
<keyword evidence="2 5" id="KW-0805">Transcription regulation</keyword>
<name>A0A3D5QAB3_FLESI</name>
<evidence type="ECO:0000313" key="9">
    <source>
        <dbReference type="Proteomes" id="UP000262325"/>
    </source>
</evidence>
<dbReference type="Proteomes" id="UP000262325">
    <property type="component" value="Unassembled WGS sequence"/>
</dbReference>
<dbReference type="InterPro" id="IPR036388">
    <property type="entry name" value="WH-like_DNA-bd_sf"/>
</dbReference>
<dbReference type="Pfam" id="PF01628">
    <property type="entry name" value="HrcA"/>
    <property type="match status" value="1"/>
</dbReference>
<reference evidence="8 9" key="1">
    <citation type="journal article" date="2018" name="Nat. Biotechnol.">
        <title>A standardized bacterial taxonomy based on genome phylogeny substantially revises the tree of life.</title>
        <authorList>
            <person name="Parks D.H."/>
            <person name="Chuvochina M."/>
            <person name="Waite D.W."/>
            <person name="Rinke C."/>
            <person name="Skarshewski A."/>
            <person name="Chaumeil P.A."/>
            <person name="Hugenholtz P."/>
        </authorList>
    </citation>
    <scope>NUCLEOTIDE SEQUENCE [LARGE SCALE GENOMIC DNA]</scope>
    <source>
        <strain evidence="8">UBA8672</strain>
    </source>
</reference>
<evidence type="ECO:0000313" key="8">
    <source>
        <dbReference type="EMBL" id="HCW92658.1"/>
    </source>
</evidence>
<dbReference type="RefSeq" id="WP_273265975.1">
    <property type="nucleotide sequence ID" value="NZ_JAAZVV010000045.1"/>
</dbReference>
<dbReference type="GO" id="GO:0045892">
    <property type="term" value="P:negative regulation of DNA-templated transcription"/>
    <property type="evidence" value="ECO:0007669"/>
    <property type="project" value="UniProtKB-UniRule"/>
</dbReference>
<dbReference type="SUPFAM" id="SSF55781">
    <property type="entry name" value="GAF domain-like"/>
    <property type="match status" value="1"/>
</dbReference>
<keyword evidence="6" id="KW-0175">Coiled coil</keyword>
<comment type="function">
    <text evidence="5">Negative regulator of class I heat shock genes (grpE-dnaK-dnaJ and groELS operons). Prevents heat-shock induction of these operons.</text>
</comment>
<accession>A0A3D5QAB3</accession>
<protein>
    <recommendedName>
        <fullName evidence="5">Heat-inducible transcription repressor HrcA</fullName>
    </recommendedName>
</protein>
<organism evidence="8 9">
    <name type="scientific">Flexistipes sinusarabici</name>
    <dbReference type="NCBI Taxonomy" id="2352"/>
    <lineage>
        <taxon>Bacteria</taxon>
        <taxon>Pseudomonadati</taxon>
        <taxon>Deferribacterota</taxon>
        <taxon>Deferribacteres</taxon>
        <taxon>Deferribacterales</taxon>
        <taxon>Flexistipitaceae</taxon>
        <taxon>Flexistipes</taxon>
    </lineage>
</organism>
<dbReference type="PIRSF" id="PIRSF005485">
    <property type="entry name" value="HrcA"/>
    <property type="match status" value="1"/>
</dbReference>
<evidence type="ECO:0000256" key="1">
    <source>
        <dbReference type="ARBA" id="ARBA00022491"/>
    </source>
</evidence>
<dbReference type="NCBIfam" id="TIGR00331">
    <property type="entry name" value="hrcA"/>
    <property type="match status" value="1"/>
</dbReference>
<evidence type="ECO:0000256" key="3">
    <source>
        <dbReference type="ARBA" id="ARBA00023016"/>
    </source>
</evidence>
<proteinExistence type="inferred from homology"/>
<keyword evidence="3 5" id="KW-0346">Stress response</keyword>
<keyword evidence="1 5" id="KW-0678">Repressor</keyword>
<dbReference type="HAMAP" id="MF_00081">
    <property type="entry name" value="HrcA"/>
    <property type="match status" value="1"/>
</dbReference>
<dbReference type="InterPro" id="IPR036390">
    <property type="entry name" value="WH_DNA-bd_sf"/>
</dbReference>
<feature type="domain" description="Heat-inducible transcription repressor HrcA C-terminal" evidence="7">
    <location>
        <begin position="107"/>
        <end position="326"/>
    </location>
</feature>